<reference evidence="1" key="2">
    <citation type="submission" date="2025-08" db="UniProtKB">
        <authorList>
            <consortium name="Ensembl"/>
        </authorList>
    </citation>
    <scope>IDENTIFICATION</scope>
    <source>
        <strain evidence="1">breed Abyssinian</strain>
    </source>
</reference>
<sequence length="107" mass="11619">LGFPKHRRCSPGWLLELPHLPTLAQRPAGDAPRTLPRTQVRNLLKWNTESKDPLLQASPLAKQACLGCLGCPVPPPIATCAFFKRGCQGIHTPATLHLNSSSLHVSI</sequence>
<organism evidence="1 2">
    <name type="scientific">Felis catus</name>
    <name type="common">Cat</name>
    <name type="synonym">Felis silvestris catus</name>
    <dbReference type="NCBI Taxonomy" id="9685"/>
    <lineage>
        <taxon>Eukaryota</taxon>
        <taxon>Metazoa</taxon>
        <taxon>Chordata</taxon>
        <taxon>Craniata</taxon>
        <taxon>Vertebrata</taxon>
        <taxon>Euteleostomi</taxon>
        <taxon>Mammalia</taxon>
        <taxon>Eutheria</taxon>
        <taxon>Laurasiatheria</taxon>
        <taxon>Carnivora</taxon>
        <taxon>Feliformia</taxon>
        <taxon>Felidae</taxon>
        <taxon>Felinae</taxon>
        <taxon>Felis</taxon>
    </lineage>
</organism>
<dbReference type="Proteomes" id="UP000823872">
    <property type="component" value="Chromosome D1"/>
</dbReference>
<reference evidence="1 2" key="1">
    <citation type="submission" date="2021-02" db="EMBL/GenBank/DDBJ databases">
        <title>Safari Cat Assemblies.</title>
        <authorList>
            <person name="Bredemeyer K.R."/>
            <person name="Murphy W.J."/>
        </authorList>
    </citation>
    <scope>NUCLEOTIDE SEQUENCE [LARGE SCALE GENOMIC DNA]</scope>
</reference>
<proteinExistence type="predicted"/>
<dbReference type="Ensembl" id="ENSFCTT00005085885.1">
    <property type="protein sequence ID" value="ENSFCTP00005058412.1"/>
    <property type="gene ID" value="ENSFCTG00005030846.1"/>
</dbReference>
<evidence type="ECO:0000313" key="1">
    <source>
        <dbReference type="Ensembl" id="ENSFCTP00005058412.1"/>
    </source>
</evidence>
<protein>
    <submittedName>
        <fullName evidence="1">Uncharacterized protein</fullName>
    </submittedName>
</protein>
<evidence type="ECO:0000313" key="2">
    <source>
        <dbReference type="Proteomes" id="UP000823872"/>
    </source>
</evidence>
<reference evidence="1" key="3">
    <citation type="submission" date="2025-09" db="UniProtKB">
        <authorList>
            <consortium name="Ensembl"/>
        </authorList>
    </citation>
    <scope>IDENTIFICATION</scope>
    <source>
        <strain evidence="1">breed Abyssinian</strain>
    </source>
</reference>
<keyword evidence="2" id="KW-1185">Reference proteome</keyword>
<accession>A0ABI8AGJ9</accession>
<name>A0ABI8AGJ9_FELCA</name>